<organism evidence="2 3">
    <name type="scientific">Parachitinimonas caeni</name>
    <dbReference type="NCBI Taxonomy" id="3031301"/>
    <lineage>
        <taxon>Bacteria</taxon>
        <taxon>Pseudomonadati</taxon>
        <taxon>Pseudomonadota</taxon>
        <taxon>Betaproteobacteria</taxon>
        <taxon>Neisseriales</taxon>
        <taxon>Chitinibacteraceae</taxon>
        <taxon>Parachitinimonas</taxon>
    </lineage>
</organism>
<comment type="caution">
    <text evidence="2">The sequence shown here is derived from an EMBL/GenBank/DDBJ whole genome shotgun (WGS) entry which is preliminary data.</text>
</comment>
<reference evidence="2" key="1">
    <citation type="submission" date="2023-03" db="EMBL/GenBank/DDBJ databases">
        <title>Chitinimonas shenzhenensis gen. nov., sp. nov., a novel member of family Burkholderiaceae isolated from activated sludge collected in Shen Zhen, China.</title>
        <authorList>
            <person name="Wang X."/>
        </authorList>
    </citation>
    <scope>NUCLEOTIDE SEQUENCE</scope>
    <source>
        <strain evidence="2">DQS-5</strain>
    </source>
</reference>
<evidence type="ECO:0000313" key="2">
    <source>
        <dbReference type="EMBL" id="MDK2126925.1"/>
    </source>
</evidence>
<dbReference type="EMBL" id="JARRAF010000067">
    <property type="protein sequence ID" value="MDK2126925.1"/>
    <property type="molecule type" value="Genomic_DNA"/>
</dbReference>
<protein>
    <submittedName>
        <fullName evidence="2">Uncharacterized protein</fullName>
    </submittedName>
</protein>
<proteinExistence type="predicted"/>
<gene>
    <name evidence="2" type="ORF">PZA18_23045</name>
</gene>
<feature type="region of interest" description="Disordered" evidence="1">
    <location>
        <begin position="8"/>
        <end position="35"/>
    </location>
</feature>
<dbReference type="RefSeq" id="WP_284103246.1">
    <property type="nucleotide sequence ID" value="NZ_JARRAF010000067.1"/>
</dbReference>
<keyword evidence="3" id="KW-1185">Reference proteome</keyword>
<accession>A0ABT7E642</accession>
<sequence length="128" mass="14422">GVVRVRLFSSLNRTHPASPCPKTRPGATGNKTSTEPNNQWIGAIEYADFDVLTRLHERIDCFFLKRLDDPYRDESFSPYEISQALAQLLPLLPGSLPWNERERAFLHKLIAVLSFAQQSGKNLLAVAD</sequence>
<evidence type="ECO:0000313" key="3">
    <source>
        <dbReference type="Proteomes" id="UP001172778"/>
    </source>
</evidence>
<feature type="non-terminal residue" evidence="2">
    <location>
        <position position="1"/>
    </location>
</feature>
<dbReference type="Proteomes" id="UP001172778">
    <property type="component" value="Unassembled WGS sequence"/>
</dbReference>
<evidence type="ECO:0000256" key="1">
    <source>
        <dbReference type="SAM" id="MobiDB-lite"/>
    </source>
</evidence>
<name>A0ABT7E642_9NEIS</name>